<evidence type="ECO:0000313" key="3">
    <source>
        <dbReference type="Proteomes" id="UP000264062"/>
    </source>
</evidence>
<feature type="signal peptide" evidence="1">
    <location>
        <begin position="1"/>
        <end position="18"/>
    </location>
</feature>
<evidence type="ECO:0000256" key="1">
    <source>
        <dbReference type="SAM" id="SignalP"/>
    </source>
</evidence>
<dbReference type="EMBL" id="DMZY01000159">
    <property type="protein sequence ID" value="HAV92597.1"/>
    <property type="molecule type" value="Genomic_DNA"/>
</dbReference>
<keyword evidence="1" id="KW-0732">Signal</keyword>
<sequence>MKTKFFLFFTLLSVFIFAQENAESAPADSVAVFDYSLVKSFTLSDVGSDDGTALKIKWECTDNPENK</sequence>
<accession>A0A350HAN1</accession>
<evidence type="ECO:0000313" key="2">
    <source>
        <dbReference type="EMBL" id="HAV92597.1"/>
    </source>
</evidence>
<organism evidence="2 3">
    <name type="scientific">candidate division WOR-3 bacterium</name>
    <dbReference type="NCBI Taxonomy" id="2052148"/>
    <lineage>
        <taxon>Bacteria</taxon>
        <taxon>Bacteria division WOR-3</taxon>
    </lineage>
</organism>
<gene>
    <name evidence="2" type="ORF">DCW38_05390</name>
</gene>
<proteinExistence type="predicted"/>
<dbReference type="AlphaFoldDB" id="A0A350HAN1"/>
<name>A0A350HAN1_UNCW3</name>
<feature type="non-terminal residue" evidence="2">
    <location>
        <position position="67"/>
    </location>
</feature>
<dbReference type="Proteomes" id="UP000264062">
    <property type="component" value="Unassembled WGS sequence"/>
</dbReference>
<reference evidence="2 3" key="1">
    <citation type="journal article" date="2018" name="Nat. Biotechnol.">
        <title>A standardized bacterial taxonomy based on genome phylogeny substantially revises the tree of life.</title>
        <authorList>
            <person name="Parks D.H."/>
            <person name="Chuvochina M."/>
            <person name="Waite D.W."/>
            <person name="Rinke C."/>
            <person name="Skarshewski A."/>
            <person name="Chaumeil P.A."/>
            <person name="Hugenholtz P."/>
        </authorList>
    </citation>
    <scope>NUCLEOTIDE SEQUENCE [LARGE SCALE GENOMIC DNA]</scope>
    <source>
        <strain evidence="2">UBA9956</strain>
    </source>
</reference>
<comment type="caution">
    <text evidence="2">The sequence shown here is derived from an EMBL/GenBank/DDBJ whole genome shotgun (WGS) entry which is preliminary data.</text>
</comment>
<feature type="chain" id="PRO_5017055537" evidence="1">
    <location>
        <begin position="19"/>
        <end position="67"/>
    </location>
</feature>
<protein>
    <submittedName>
        <fullName evidence="2">Uncharacterized protein</fullName>
    </submittedName>
</protein>